<dbReference type="Gene3D" id="1.25.40.10">
    <property type="entry name" value="Tetratricopeptide repeat domain"/>
    <property type="match status" value="1"/>
</dbReference>
<dbReference type="InterPro" id="IPR050767">
    <property type="entry name" value="Sel1_AlgK"/>
</dbReference>
<dbReference type="SMART" id="SM00671">
    <property type="entry name" value="SEL1"/>
    <property type="match status" value="3"/>
</dbReference>
<dbReference type="Proteomes" id="UP000055136">
    <property type="component" value="Chromosome"/>
</dbReference>
<dbReference type="KEGG" id="tee:Tel_09635"/>
<proteinExistence type="predicted"/>
<evidence type="ECO:0008006" key="4">
    <source>
        <dbReference type="Google" id="ProtNLM"/>
    </source>
</evidence>
<reference evidence="2" key="1">
    <citation type="submission" date="2015-10" db="EMBL/GenBank/DDBJ databases">
        <title>Description of Candidatus Tenderia electrophaga gen. nov, sp. nov., an Uncultivated Electroautotroph from a Biocathode Enrichment.</title>
        <authorList>
            <person name="Eddie B.J."/>
            <person name="Malanoski A.P."/>
            <person name="Wang Z."/>
            <person name="Hall R.J."/>
            <person name="Oh S.D."/>
            <person name="Heiner C."/>
            <person name="Lin B."/>
            <person name="Strycharz-Glaven S.M."/>
        </authorList>
    </citation>
    <scope>NUCLEOTIDE SEQUENCE [LARGE SCALE GENOMIC DNA]</scope>
    <source>
        <strain evidence="2">NRL1</strain>
    </source>
</reference>
<evidence type="ECO:0000256" key="1">
    <source>
        <dbReference type="SAM" id="SignalP"/>
    </source>
</evidence>
<feature type="signal peptide" evidence="1">
    <location>
        <begin position="1"/>
        <end position="25"/>
    </location>
</feature>
<dbReference type="SUPFAM" id="SSF81901">
    <property type="entry name" value="HCP-like"/>
    <property type="match status" value="1"/>
</dbReference>
<evidence type="ECO:0000313" key="2">
    <source>
        <dbReference type="EMBL" id="ALP53391.1"/>
    </source>
</evidence>
<name>A0A0S2TE08_9GAMM</name>
<keyword evidence="3" id="KW-1185">Reference proteome</keyword>
<gene>
    <name evidence="2" type="ORF">Tel_09635</name>
</gene>
<feature type="chain" id="PRO_5006604897" description="Sel1 repeat family protein" evidence="1">
    <location>
        <begin position="26"/>
        <end position="187"/>
    </location>
</feature>
<dbReference type="Pfam" id="PF08238">
    <property type="entry name" value="Sel1"/>
    <property type="match status" value="3"/>
</dbReference>
<dbReference type="PANTHER" id="PTHR11102">
    <property type="entry name" value="SEL-1-LIKE PROTEIN"/>
    <property type="match status" value="1"/>
</dbReference>
<dbReference type="AlphaFoldDB" id="A0A0S2TE08"/>
<sequence>MTLSRKIVSLAIIAATAVFGSSAMAAPLTQQQLNELTRHAQQGDTQAQSDLANRYQAGDGVEQNTAQAAFWYTKLAEKGVAEAQLTLGLMYIRGDGIDRDDEQALHWLNLAAEQRLALAQYLLGIAYAEGHGVPRDRVKAYMWYEIAAAMDHQNAVDARAALAPQLNQQEIINAEKMATEWWMKFHH</sequence>
<organism evidence="2 3">
    <name type="scientific">Candidatus Tenderia electrophaga</name>
    <dbReference type="NCBI Taxonomy" id="1748243"/>
    <lineage>
        <taxon>Bacteria</taxon>
        <taxon>Pseudomonadati</taxon>
        <taxon>Pseudomonadota</taxon>
        <taxon>Gammaproteobacteria</taxon>
        <taxon>Candidatus Tenderiales</taxon>
        <taxon>Candidatus Tenderiaceae</taxon>
        <taxon>Candidatus Tenderia</taxon>
    </lineage>
</organism>
<accession>A0A0S2TE08</accession>
<dbReference type="InterPro" id="IPR011990">
    <property type="entry name" value="TPR-like_helical_dom_sf"/>
</dbReference>
<protein>
    <recommendedName>
        <fullName evidence="4">Sel1 repeat family protein</fullName>
    </recommendedName>
</protein>
<keyword evidence="1" id="KW-0732">Signal</keyword>
<dbReference type="EMBL" id="CP013099">
    <property type="protein sequence ID" value="ALP53391.1"/>
    <property type="molecule type" value="Genomic_DNA"/>
</dbReference>
<evidence type="ECO:0000313" key="3">
    <source>
        <dbReference type="Proteomes" id="UP000055136"/>
    </source>
</evidence>
<dbReference type="InterPro" id="IPR006597">
    <property type="entry name" value="Sel1-like"/>
</dbReference>
<dbReference type="PANTHER" id="PTHR11102:SF160">
    <property type="entry name" value="ERAD-ASSOCIATED E3 UBIQUITIN-PROTEIN LIGASE COMPONENT HRD3"/>
    <property type="match status" value="1"/>
</dbReference>
<dbReference type="STRING" id="1748243.Tel_09635"/>